<protein>
    <submittedName>
        <fullName evidence="2">Alpha/beta fold hydrolase</fullName>
    </submittedName>
</protein>
<proteinExistence type="predicted"/>
<dbReference type="GO" id="GO:0016787">
    <property type="term" value="F:hydrolase activity"/>
    <property type="evidence" value="ECO:0007669"/>
    <property type="project" value="UniProtKB-KW"/>
</dbReference>
<gene>
    <name evidence="2" type="ORF">PBT88_01780</name>
</gene>
<dbReference type="RefSeq" id="WP_270077540.1">
    <property type="nucleotide sequence ID" value="NZ_CP115174.1"/>
</dbReference>
<feature type="domain" description="AB hydrolase-1" evidence="1">
    <location>
        <begin position="25"/>
        <end position="244"/>
    </location>
</feature>
<dbReference type="PANTHER" id="PTHR43798">
    <property type="entry name" value="MONOACYLGLYCEROL LIPASE"/>
    <property type="match status" value="1"/>
</dbReference>
<sequence>MTMTNSTSCAAPAWHWIRTGVRAGPTVLLIHAVGLDLTFWDKQIEALRDAYDVIAVDLPGHGRSSAPPSDWSFEQAAATLVSLMEELAVDAAHIVGLSIGGMIAQQIAADHPARVKSLTLLATAATFPDEARAGMVEHATFAEANGMEAVLPFLDYWLAAETIQGHPDVVDRVSTSLLRMEPAVYASIWRMIAGFDVLERLGTVRCPTLVLVGDRDLNTPTAYAQMLAAAVEQGSSTVLPGGSHLLPLDVGRDVTTKLESFLARTEASCP</sequence>
<dbReference type="Proteomes" id="UP001210865">
    <property type="component" value="Chromosome"/>
</dbReference>
<dbReference type="Pfam" id="PF00561">
    <property type="entry name" value="Abhydrolase_1"/>
    <property type="match status" value="1"/>
</dbReference>
<evidence type="ECO:0000259" key="1">
    <source>
        <dbReference type="Pfam" id="PF00561"/>
    </source>
</evidence>
<dbReference type="EMBL" id="CP115174">
    <property type="protein sequence ID" value="WBO22901.1"/>
    <property type="molecule type" value="Genomic_DNA"/>
</dbReference>
<dbReference type="InterPro" id="IPR000073">
    <property type="entry name" value="AB_hydrolase_1"/>
</dbReference>
<reference evidence="2 3" key="1">
    <citation type="submission" date="2022-12" db="EMBL/GenBank/DDBJ databases">
        <title>Sphingomonas abieness sp. nov., an endophytic bacterium isolated from Abies koreana.</title>
        <authorList>
            <person name="Jiang L."/>
            <person name="Lee J."/>
        </authorList>
    </citation>
    <scope>NUCLEOTIDE SEQUENCE [LARGE SCALE GENOMIC DNA]</scope>
    <source>
        <strain evidence="3">PAMB 00755</strain>
    </source>
</reference>
<dbReference type="InterPro" id="IPR029058">
    <property type="entry name" value="AB_hydrolase_fold"/>
</dbReference>
<dbReference type="InterPro" id="IPR050266">
    <property type="entry name" value="AB_hydrolase_sf"/>
</dbReference>
<keyword evidence="3" id="KW-1185">Reference proteome</keyword>
<dbReference type="SUPFAM" id="SSF53474">
    <property type="entry name" value="alpha/beta-Hydrolases"/>
    <property type="match status" value="1"/>
</dbReference>
<dbReference type="Gene3D" id="3.40.50.1820">
    <property type="entry name" value="alpha/beta hydrolase"/>
    <property type="match status" value="1"/>
</dbReference>
<name>A0ABY7NN01_9SPHN</name>
<dbReference type="PRINTS" id="PR00111">
    <property type="entry name" value="ABHYDROLASE"/>
</dbReference>
<accession>A0ABY7NN01</accession>
<organism evidence="2 3">
    <name type="scientific">Sphingomonas abietis</name>
    <dbReference type="NCBI Taxonomy" id="3012344"/>
    <lineage>
        <taxon>Bacteria</taxon>
        <taxon>Pseudomonadati</taxon>
        <taxon>Pseudomonadota</taxon>
        <taxon>Alphaproteobacteria</taxon>
        <taxon>Sphingomonadales</taxon>
        <taxon>Sphingomonadaceae</taxon>
        <taxon>Sphingomonas</taxon>
    </lineage>
</organism>
<evidence type="ECO:0000313" key="2">
    <source>
        <dbReference type="EMBL" id="WBO22901.1"/>
    </source>
</evidence>
<evidence type="ECO:0000313" key="3">
    <source>
        <dbReference type="Proteomes" id="UP001210865"/>
    </source>
</evidence>
<keyword evidence="2" id="KW-0378">Hydrolase</keyword>